<feature type="domain" description="Clp R" evidence="2">
    <location>
        <begin position="11"/>
        <end position="96"/>
    </location>
</feature>
<dbReference type="GO" id="GO:0008233">
    <property type="term" value="F:peptidase activity"/>
    <property type="evidence" value="ECO:0007669"/>
    <property type="project" value="UniProtKB-KW"/>
</dbReference>
<evidence type="ECO:0000259" key="2">
    <source>
        <dbReference type="Pfam" id="PF02861"/>
    </source>
</evidence>
<evidence type="ECO:0000313" key="3">
    <source>
        <dbReference type="EMBL" id="MCD2196293.1"/>
    </source>
</evidence>
<evidence type="ECO:0000256" key="1">
    <source>
        <dbReference type="SAM" id="SignalP"/>
    </source>
</evidence>
<name>A0ABS8PDH8_9PSEU</name>
<dbReference type="GO" id="GO:0006508">
    <property type="term" value="P:proteolysis"/>
    <property type="evidence" value="ECO:0007669"/>
    <property type="project" value="UniProtKB-KW"/>
</dbReference>
<dbReference type="RefSeq" id="WP_230738145.1">
    <property type="nucleotide sequence ID" value="NZ_JAJNDB010000005.1"/>
</dbReference>
<accession>A0ABS8PDH8</accession>
<evidence type="ECO:0000313" key="4">
    <source>
        <dbReference type="Proteomes" id="UP001199469"/>
    </source>
</evidence>
<dbReference type="Proteomes" id="UP001199469">
    <property type="component" value="Unassembled WGS sequence"/>
</dbReference>
<dbReference type="Gene3D" id="1.10.1780.10">
    <property type="entry name" value="Clp, N-terminal domain"/>
    <property type="match status" value="1"/>
</dbReference>
<feature type="signal peptide" evidence="1">
    <location>
        <begin position="1"/>
        <end position="23"/>
    </location>
</feature>
<comment type="caution">
    <text evidence="3">The sequence shown here is derived from an EMBL/GenBank/DDBJ whole genome shotgun (WGS) entry which is preliminary data.</text>
</comment>
<dbReference type="EMBL" id="JAJNDB010000005">
    <property type="protein sequence ID" value="MCD2196293.1"/>
    <property type="molecule type" value="Genomic_DNA"/>
</dbReference>
<keyword evidence="4" id="KW-1185">Reference proteome</keyword>
<dbReference type="SUPFAM" id="SSF81923">
    <property type="entry name" value="Double Clp-N motif"/>
    <property type="match status" value="1"/>
</dbReference>
<proteinExistence type="predicted"/>
<organism evidence="3 4">
    <name type="scientific">Actinomycetospora endophytica</name>
    <dbReference type="NCBI Taxonomy" id="2291215"/>
    <lineage>
        <taxon>Bacteria</taxon>
        <taxon>Bacillati</taxon>
        <taxon>Actinomycetota</taxon>
        <taxon>Actinomycetes</taxon>
        <taxon>Pseudonocardiales</taxon>
        <taxon>Pseudonocardiaceae</taxon>
        <taxon>Actinomycetospora</taxon>
    </lineage>
</organism>
<protein>
    <submittedName>
        <fullName evidence="3">Clp protease N-terminal domain-containing protein</fullName>
    </submittedName>
</protein>
<feature type="chain" id="PRO_5046740508" evidence="1">
    <location>
        <begin position="24"/>
        <end position="162"/>
    </location>
</feature>
<keyword evidence="3" id="KW-0378">Hydrolase</keyword>
<keyword evidence="1" id="KW-0732">Signal</keyword>
<keyword evidence="3" id="KW-0645">Protease</keyword>
<dbReference type="InterPro" id="IPR004176">
    <property type="entry name" value="Clp_R_N"/>
</dbReference>
<sequence>MARGRTGSAWWPALVLARASAAAAGTRTVGTQHVLLALLATDGDAAAVLRRAGVDRATVQAALQGITGVGARPGVIPVERVSVSPRVGALIRRASQGTLGEISDLAVLGALLDDGGEPSVVQLALTSLGARRRVLNAYGSATAATAVAPTRIGHSDGDLVAG</sequence>
<dbReference type="Pfam" id="PF02861">
    <property type="entry name" value="Clp_N"/>
    <property type="match status" value="1"/>
</dbReference>
<dbReference type="InterPro" id="IPR036628">
    <property type="entry name" value="Clp_N_dom_sf"/>
</dbReference>
<reference evidence="3 4" key="1">
    <citation type="submission" date="2021-11" db="EMBL/GenBank/DDBJ databases">
        <title>Draft genome sequence of Actinomycetospora sp. SF1 isolated from the rhizosphere soil.</title>
        <authorList>
            <person name="Duangmal K."/>
            <person name="Chantavorakit T."/>
        </authorList>
    </citation>
    <scope>NUCLEOTIDE SEQUENCE [LARGE SCALE GENOMIC DNA]</scope>
    <source>
        <strain evidence="3 4">TBRC 5722</strain>
    </source>
</reference>
<gene>
    <name evidence="3" type="ORF">LQ327_23235</name>
</gene>